<dbReference type="AlphaFoldDB" id="A0A7D7KLA2"/>
<dbReference type="EMBL" id="CP055983">
    <property type="protein sequence ID" value="QMS41754.1"/>
    <property type="molecule type" value="Genomic_DNA"/>
</dbReference>
<reference evidence="1 2" key="1">
    <citation type="submission" date="2020-06" db="EMBL/GenBank/DDBJ databases">
        <title>REHAB project genomes.</title>
        <authorList>
            <person name="Shaw L.P."/>
        </authorList>
    </citation>
    <scope>NUCLEOTIDE SEQUENCE [LARGE SCALE GENOMIC DNA]</scope>
    <source>
        <strain evidence="1 2">RHB01-C20</strain>
        <plasmid evidence="2">prhb01-c20_3</plasmid>
    </source>
</reference>
<organism evidence="1 2">
    <name type="scientific">Escherichia coli</name>
    <dbReference type="NCBI Taxonomy" id="562"/>
    <lineage>
        <taxon>Bacteria</taxon>
        <taxon>Pseudomonadati</taxon>
        <taxon>Pseudomonadota</taxon>
        <taxon>Gammaproteobacteria</taxon>
        <taxon>Enterobacterales</taxon>
        <taxon>Enterobacteriaceae</taxon>
        <taxon>Escherichia</taxon>
    </lineage>
</organism>
<evidence type="ECO:0000313" key="2">
    <source>
        <dbReference type="Proteomes" id="UP000514533"/>
    </source>
</evidence>
<dbReference type="Proteomes" id="UP000514533">
    <property type="component" value="Plasmid pRHB01-C20_3"/>
</dbReference>
<protein>
    <submittedName>
        <fullName evidence="1">Uncharacterized protein</fullName>
    </submittedName>
</protein>
<evidence type="ECO:0000313" key="1">
    <source>
        <dbReference type="EMBL" id="QMS41754.1"/>
    </source>
</evidence>
<accession>A0A7D7KLA2</accession>
<sequence length="76" mass="8427">MSVAVRGKKEFIITELDYDAKEIRLKPTDSPGEGLKLSSGTFTLAGKFSKEILPAGVRSVCIILNKKDDGWWYGSY</sequence>
<geneLocation type="plasmid" evidence="2">
    <name>prhb01-c20_3</name>
</geneLocation>
<name>A0A7D7KLA2_ECOLX</name>
<keyword evidence="1" id="KW-0614">Plasmid</keyword>
<proteinExistence type="predicted"/>
<gene>
    <name evidence="1" type="ORF">HVV39_27715</name>
</gene>